<feature type="compositionally biased region" description="Polar residues" evidence="3">
    <location>
        <begin position="231"/>
        <end position="245"/>
    </location>
</feature>
<feature type="region of interest" description="Disordered" evidence="3">
    <location>
        <begin position="500"/>
        <end position="520"/>
    </location>
</feature>
<feature type="region of interest" description="Disordered" evidence="3">
    <location>
        <begin position="220"/>
        <end position="248"/>
    </location>
</feature>
<feature type="compositionally biased region" description="Polar residues" evidence="3">
    <location>
        <begin position="600"/>
        <end position="634"/>
    </location>
</feature>
<dbReference type="InterPro" id="IPR037141">
    <property type="entry name" value="NDT80_DNA-bd_dom_sf"/>
</dbReference>
<sequence length="653" mass="71227">MADLRGHQGHSRLWSSYGGSVQMPGRVAGPMPSTSSPLSGRTSSNHTEMDQPSYSYNRYPQDDQEAYDRPEHPEIVSHHGCPNLKRSFSEAEPPAYQDLRDDNSKMTASHEHKLLAFKAAQDKHTIVDQQGRIQQLELSAQLHGMFFLSEVPARTSDGSLRQPELTCYRRNLFQISGTLVTPRGQLSVITESSETVAVNNMVVAISAIGSADGNPVRLIVSPWKTPPPNSPETNQNPDQEPQSLSLFPFQDDGAESLGEYAVYPIAWRRLQFKIATANNGRRKELQQHFVLHLKVIGTLANGTKTVLTESTTEPIVVRGRSPRNFQARKEIPLLGPRAGPRGQALVETGLGVVAGPLSAKHQEAKLRGIDAQLPQTAFTFNVPKIPGAQLGLRRSNSYPTWGTPPAQVPMSHVPISDTVSYLAATMGSLAGTVSFSAESQGLPIQSSMEHPVPLSMVINDSEQPPVWSQYTYMQTTTAPPQVSIHTTPLSSHEKAMNLPRYVDNPRPVKSPRHMSHPSIQRTGSIANNEASPEYRYAPYAPVHTSPSEATQPSYNPGTSGPLSVPARDYYVPSHTWTSAAGDHNTNLSYASIETRPYSFPQDQYKNTSAGTSPTKTEPSQSQPPSVCNGVSASLSRRHVGKSGDLPSLQDSDC</sequence>
<feature type="region of interest" description="Disordered" evidence="3">
    <location>
        <begin position="598"/>
        <end position="653"/>
    </location>
</feature>
<protein>
    <submittedName>
        <fullName evidence="5">Transcription factor vib-1</fullName>
    </submittedName>
</protein>
<dbReference type="InterPro" id="IPR052605">
    <property type="entry name" value="Fungal_trans_regulator"/>
</dbReference>
<dbReference type="GO" id="GO:0003677">
    <property type="term" value="F:DNA binding"/>
    <property type="evidence" value="ECO:0007669"/>
    <property type="project" value="UniProtKB-KW"/>
</dbReference>
<gene>
    <name evidence="5" type="ORF">BFJ65_g18677</name>
</gene>
<feature type="compositionally biased region" description="Polar residues" evidence="3">
    <location>
        <begin position="544"/>
        <end position="561"/>
    </location>
</feature>
<evidence type="ECO:0000256" key="2">
    <source>
        <dbReference type="PROSITE-ProRule" id="PRU00850"/>
    </source>
</evidence>
<feature type="domain" description="NDT80" evidence="4">
    <location>
        <begin position="93"/>
        <end position="329"/>
    </location>
</feature>
<dbReference type="GO" id="GO:0051321">
    <property type="term" value="P:meiotic cell cycle"/>
    <property type="evidence" value="ECO:0007669"/>
    <property type="project" value="TreeGrafter"/>
</dbReference>
<organism evidence="5 6">
    <name type="scientific">Fusarium oxysporum f. sp. cepae</name>
    <dbReference type="NCBI Taxonomy" id="396571"/>
    <lineage>
        <taxon>Eukaryota</taxon>
        <taxon>Fungi</taxon>
        <taxon>Dikarya</taxon>
        <taxon>Ascomycota</taxon>
        <taxon>Pezizomycotina</taxon>
        <taxon>Sordariomycetes</taxon>
        <taxon>Hypocreomycetidae</taxon>
        <taxon>Hypocreales</taxon>
        <taxon>Nectriaceae</taxon>
        <taxon>Fusarium</taxon>
        <taxon>Fusarium oxysporum species complex</taxon>
    </lineage>
</organism>
<dbReference type="GO" id="GO:0000228">
    <property type="term" value="C:nuclear chromosome"/>
    <property type="evidence" value="ECO:0007669"/>
    <property type="project" value="TreeGrafter"/>
</dbReference>
<dbReference type="Gene3D" id="2.60.40.1390">
    <property type="entry name" value="NDT80 DNA-binding domain"/>
    <property type="match status" value="1"/>
</dbReference>
<dbReference type="EMBL" id="MRCU01000021">
    <property type="protein sequence ID" value="RKK06480.1"/>
    <property type="molecule type" value="Genomic_DNA"/>
</dbReference>
<dbReference type="AlphaFoldDB" id="A0A3L6MQ54"/>
<keyword evidence="1 2" id="KW-0238">DNA-binding</keyword>
<evidence type="ECO:0000256" key="3">
    <source>
        <dbReference type="SAM" id="MobiDB-lite"/>
    </source>
</evidence>
<name>A0A3L6MQ54_FUSOX</name>
<dbReference type="PANTHER" id="PTHR35144">
    <property type="entry name" value="MEIOSIS-SPECIFIC TRANSCRIPTION FACTOR NDT80"/>
    <property type="match status" value="1"/>
</dbReference>
<accession>A0A3L6MQ54</accession>
<dbReference type="GO" id="GO:0045944">
    <property type="term" value="P:positive regulation of transcription by RNA polymerase II"/>
    <property type="evidence" value="ECO:0007669"/>
    <property type="project" value="TreeGrafter"/>
</dbReference>
<dbReference type="InterPro" id="IPR008967">
    <property type="entry name" value="p53-like_TF_DNA-bd_sf"/>
</dbReference>
<dbReference type="Proteomes" id="UP000270866">
    <property type="component" value="Unassembled WGS sequence"/>
</dbReference>
<dbReference type="PANTHER" id="PTHR35144:SF4">
    <property type="entry name" value="TRANSCRIPTION FACTOR VIB-1"/>
    <property type="match status" value="1"/>
</dbReference>
<proteinExistence type="predicted"/>
<feature type="region of interest" description="Disordered" evidence="3">
    <location>
        <begin position="539"/>
        <end position="561"/>
    </location>
</feature>
<feature type="compositionally biased region" description="Low complexity" evidence="3">
    <location>
        <begin position="32"/>
        <end position="44"/>
    </location>
</feature>
<dbReference type="PROSITE" id="PS51517">
    <property type="entry name" value="NDT80"/>
    <property type="match status" value="1"/>
</dbReference>
<feature type="DNA-binding region" description="NDT80" evidence="2">
    <location>
        <begin position="93"/>
        <end position="329"/>
    </location>
</feature>
<reference evidence="5 6" key="1">
    <citation type="journal article" date="2018" name="Sci. Rep.">
        <title>Characterisation of pathogen-specific regions and novel effector candidates in Fusarium oxysporum f. sp. cepae.</title>
        <authorList>
            <person name="Armitage A.D."/>
            <person name="Taylor A."/>
            <person name="Sobczyk M.K."/>
            <person name="Baxter L."/>
            <person name="Greenfield B.P."/>
            <person name="Bates H.J."/>
            <person name="Wilson F."/>
            <person name="Jackson A.C."/>
            <person name="Ott S."/>
            <person name="Harrison R.J."/>
            <person name="Clarkson J.P."/>
        </authorList>
    </citation>
    <scope>NUCLEOTIDE SEQUENCE [LARGE SCALE GENOMIC DNA]</scope>
    <source>
        <strain evidence="5 6">FoC_Fus2</strain>
    </source>
</reference>
<evidence type="ECO:0000259" key="4">
    <source>
        <dbReference type="PROSITE" id="PS51517"/>
    </source>
</evidence>
<feature type="region of interest" description="Disordered" evidence="3">
    <location>
        <begin position="1"/>
        <end position="67"/>
    </location>
</feature>
<evidence type="ECO:0000256" key="1">
    <source>
        <dbReference type="ARBA" id="ARBA00023125"/>
    </source>
</evidence>
<dbReference type="Pfam" id="PF05224">
    <property type="entry name" value="NDT80_PhoG"/>
    <property type="match status" value="1"/>
</dbReference>
<comment type="caution">
    <text evidence="5">The sequence shown here is derived from an EMBL/GenBank/DDBJ whole genome shotgun (WGS) entry which is preliminary data.</text>
</comment>
<dbReference type="GO" id="GO:0003700">
    <property type="term" value="F:DNA-binding transcription factor activity"/>
    <property type="evidence" value="ECO:0007669"/>
    <property type="project" value="UniProtKB-UniRule"/>
</dbReference>
<dbReference type="InterPro" id="IPR024061">
    <property type="entry name" value="NDT80_DNA-bd_dom"/>
</dbReference>
<evidence type="ECO:0000313" key="6">
    <source>
        <dbReference type="Proteomes" id="UP000270866"/>
    </source>
</evidence>
<dbReference type="SUPFAM" id="SSF49417">
    <property type="entry name" value="p53-like transcription factors"/>
    <property type="match status" value="1"/>
</dbReference>
<evidence type="ECO:0000313" key="5">
    <source>
        <dbReference type="EMBL" id="RKK06480.1"/>
    </source>
</evidence>